<evidence type="ECO:0000256" key="2">
    <source>
        <dbReference type="ARBA" id="ARBA00023015"/>
    </source>
</evidence>
<dbReference type="SUPFAM" id="SSF88659">
    <property type="entry name" value="Sigma3 and sigma4 domains of RNA polymerase sigma factors"/>
    <property type="match status" value="1"/>
</dbReference>
<dbReference type="STRING" id="465820.NS263_02320"/>
<dbReference type="Gene3D" id="1.10.10.10">
    <property type="entry name" value="Winged helix-like DNA-binding domain superfamily/Winged helix DNA-binding domain"/>
    <property type="match status" value="1"/>
</dbReference>
<dbReference type="InterPro" id="IPR039425">
    <property type="entry name" value="RNA_pol_sigma-70-like"/>
</dbReference>
<dbReference type="PANTHER" id="PTHR43133:SF8">
    <property type="entry name" value="RNA POLYMERASE SIGMA FACTOR HI_1459-RELATED"/>
    <property type="match status" value="1"/>
</dbReference>
<reference evidence="8 9" key="1">
    <citation type="journal article" date="2016" name="Front. Microbiol.">
        <title>Genomic Resource of Rice Seed Associated Bacteria.</title>
        <authorList>
            <person name="Midha S."/>
            <person name="Bansal K."/>
            <person name="Sharma S."/>
            <person name="Kumar N."/>
            <person name="Patil P.P."/>
            <person name="Chaudhry V."/>
            <person name="Patil P.B."/>
        </authorList>
    </citation>
    <scope>NUCLEOTIDE SEQUENCE [LARGE SCALE GENOMIC DNA]</scope>
    <source>
        <strain evidence="8 9">NS359</strain>
    </source>
</reference>
<dbReference type="PANTHER" id="PTHR43133">
    <property type="entry name" value="RNA POLYMERASE ECF-TYPE SIGMA FACTO"/>
    <property type="match status" value="1"/>
</dbReference>
<dbReference type="GO" id="GO:0006352">
    <property type="term" value="P:DNA-templated transcription initiation"/>
    <property type="evidence" value="ECO:0007669"/>
    <property type="project" value="InterPro"/>
</dbReference>
<evidence type="ECO:0000313" key="8">
    <source>
        <dbReference type="EMBL" id="KTR46306.1"/>
    </source>
</evidence>
<comment type="caution">
    <text evidence="8">The sequence shown here is derived from an EMBL/GenBank/DDBJ whole genome shotgun (WGS) entry which is preliminary data.</text>
</comment>
<dbReference type="InterPro" id="IPR013325">
    <property type="entry name" value="RNA_pol_sigma_r2"/>
</dbReference>
<proteinExistence type="inferred from homology"/>
<organism evidence="8 9">
    <name type="scientific">Curtobacterium oceanosedimentum</name>
    <dbReference type="NCBI Taxonomy" id="465820"/>
    <lineage>
        <taxon>Bacteria</taxon>
        <taxon>Bacillati</taxon>
        <taxon>Actinomycetota</taxon>
        <taxon>Actinomycetes</taxon>
        <taxon>Micrococcales</taxon>
        <taxon>Microbacteriaceae</taxon>
        <taxon>Curtobacterium</taxon>
    </lineage>
</organism>
<gene>
    <name evidence="8" type="ORF">NS359_15690</name>
</gene>
<dbReference type="InterPro" id="IPR013249">
    <property type="entry name" value="RNA_pol_sigma70_r4_t2"/>
</dbReference>
<evidence type="ECO:0000259" key="6">
    <source>
        <dbReference type="Pfam" id="PF04542"/>
    </source>
</evidence>
<dbReference type="Gene3D" id="1.10.1740.10">
    <property type="match status" value="1"/>
</dbReference>
<dbReference type="InterPro" id="IPR013324">
    <property type="entry name" value="RNA_pol_sigma_r3/r4-like"/>
</dbReference>
<evidence type="ECO:0000256" key="5">
    <source>
        <dbReference type="ARBA" id="ARBA00023163"/>
    </source>
</evidence>
<dbReference type="GO" id="GO:0003677">
    <property type="term" value="F:DNA binding"/>
    <property type="evidence" value="ECO:0007669"/>
    <property type="project" value="UniProtKB-KW"/>
</dbReference>
<protein>
    <recommendedName>
        <fullName evidence="10">Sigma-70 family RNA polymerase sigma factor</fullName>
    </recommendedName>
</protein>
<dbReference type="EMBL" id="LDRC01000121">
    <property type="protein sequence ID" value="KTR46306.1"/>
    <property type="molecule type" value="Genomic_DNA"/>
</dbReference>
<keyword evidence="3" id="KW-0731">Sigma factor</keyword>
<dbReference type="Pfam" id="PF04542">
    <property type="entry name" value="Sigma70_r2"/>
    <property type="match status" value="1"/>
</dbReference>
<feature type="domain" description="RNA polymerase sigma factor 70 region 4 type 2" evidence="7">
    <location>
        <begin position="118"/>
        <end position="170"/>
    </location>
</feature>
<evidence type="ECO:0000256" key="3">
    <source>
        <dbReference type="ARBA" id="ARBA00023082"/>
    </source>
</evidence>
<comment type="similarity">
    <text evidence="1">Belongs to the sigma-70 factor family. ECF subfamily.</text>
</comment>
<evidence type="ECO:0000313" key="9">
    <source>
        <dbReference type="Proteomes" id="UP000072763"/>
    </source>
</evidence>
<evidence type="ECO:0000259" key="7">
    <source>
        <dbReference type="Pfam" id="PF08281"/>
    </source>
</evidence>
<evidence type="ECO:0008006" key="10">
    <source>
        <dbReference type="Google" id="ProtNLM"/>
    </source>
</evidence>
<dbReference type="AlphaFoldDB" id="A0A147DLU2"/>
<dbReference type="InterPro" id="IPR014284">
    <property type="entry name" value="RNA_pol_sigma-70_dom"/>
</dbReference>
<dbReference type="GO" id="GO:0016987">
    <property type="term" value="F:sigma factor activity"/>
    <property type="evidence" value="ECO:0007669"/>
    <property type="project" value="UniProtKB-KW"/>
</dbReference>
<keyword evidence="2" id="KW-0805">Transcription regulation</keyword>
<accession>A0A147DLU2</accession>
<evidence type="ECO:0000256" key="1">
    <source>
        <dbReference type="ARBA" id="ARBA00010641"/>
    </source>
</evidence>
<dbReference type="Pfam" id="PF08281">
    <property type="entry name" value="Sigma70_r4_2"/>
    <property type="match status" value="1"/>
</dbReference>
<dbReference type="SUPFAM" id="SSF88946">
    <property type="entry name" value="Sigma2 domain of RNA polymerase sigma factors"/>
    <property type="match status" value="1"/>
</dbReference>
<dbReference type="InterPro" id="IPR036388">
    <property type="entry name" value="WH-like_DNA-bd_sf"/>
</dbReference>
<dbReference type="InterPro" id="IPR007627">
    <property type="entry name" value="RNA_pol_sigma70_r2"/>
</dbReference>
<dbReference type="NCBIfam" id="TIGR02937">
    <property type="entry name" value="sigma70-ECF"/>
    <property type="match status" value="1"/>
</dbReference>
<feature type="domain" description="RNA polymerase sigma-70 region 2" evidence="6">
    <location>
        <begin position="27"/>
        <end position="94"/>
    </location>
</feature>
<dbReference type="PATRIC" id="fig|465820.4.peg.530"/>
<evidence type="ECO:0000256" key="4">
    <source>
        <dbReference type="ARBA" id="ARBA00023125"/>
    </source>
</evidence>
<keyword evidence="4" id="KW-0238">DNA-binding</keyword>
<dbReference type="RefSeq" id="WP_058750762.1">
    <property type="nucleotide sequence ID" value="NZ_LDRC01000121.1"/>
</dbReference>
<dbReference type="Proteomes" id="UP000072763">
    <property type="component" value="Unassembled WGS sequence"/>
</dbReference>
<dbReference type="OrthoDB" id="5243766at2"/>
<name>A0A147DLU2_9MICO</name>
<keyword evidence="5" id="KW-0804">Transcription</keyword>
<sequence length="179" mass="20284">MDVTAQTDEQIVRALAAGDRAALAQVFDRHAATMTRYVWAIVDDRHDVEEVVQDAFLLLWQRAETLDLPAESLLPWLLVVCRNLARNAGRKRSRHRADELPEMLAAPTEHSDAVETLRWVRSEIAALPELDRRICELCLLEGRSYAEAAETLGLTVGAVTQRVSRNRRRLKKVVMHDGH</sequence>